<keyword evidence="1" id="KW-0560">Oxidoreductase</keyword>
<organism evidence="3 4">
    <name type="scientific">Paenibacillus macquariensis</name>
    <dbReference type="NCBI Taxonomy" id="948756"/>
    <lineage>
        <taxon>Bacteria</taxon>
        <taxon>Bacillati</taxon>
        <taxon>Bacillota</taxon>
        <taxon>Bacilli</taxon>
        <taxon>Bacillales</taxon>
        <taxon>Paenibacillaceae</taxon>
        <taxon>Paenibacillus</taxon>
    </lineage>
</organism>
<comment type="caution">
    <text evidence="3">The sequence shown here is derived from an EMBL/GenBank/DDBJ whole genome shotgun (WGS) entry which is preliminary data.</text>
</comment>
<sequence length="478" mass="52788">MKNIEFKLESKECCTPNTPTECCTDSTNKSSQNGETNGINKELPVAIIGAGPIGLAAAAQLAARNKRFILLEAGTQIGHNILEWGHVRLFSPWQYNVDKAAQELLFKHGWKAPLSNELPLGREIVEDYLQPLAELPEIKPHIMMNSKVIAVSRKDTDKIKSNQREELPFILYVETNGITKRYEASSVIDASGTWGHSNPLYASGVWTKEERSMDKHIVYGIPDFSSENQTKYKGKRTAVVGSGHSALNTLLDLAQLKEIDNNTEIYWIMRKSKVEEAYGGEANDQLEARGELGSRIHQLVSSGQVNVVTPFKIEQLKQSGKQVQIIGTLNNTNMEINGIDQIIVNTGSRPDFSFLRELRLSIDSATESIETLAPLIDPNIHSCSTVRPHGEKELRHLEKNFYIVGMKSYGRAPTFLMATGYEQVRSIAAYLTGDFEAASKVELELPETGVCSLNNSTSTASEGSWSTTAESSSSSCCN</sequence>
<dbReference type="Proteomes" id="UP000186666">
    <property type="component" value="Unassembled WGS sequence"/>
</dbReference>
<evidence type="ECO:0000256" key="2">
    <source>
        <dbReference type="SAM" id="MobiDB-lite"/>
    </source>
</evidence>
<dbReference type="EMBL" id="FTNK01000021">
    <property type="protein sequence ID" value="SIR59463.1"/>
    <property type="molecule type" value="Genomic_DNA"/>
</dbReference>
<evidence type="ECO:0000256" key="1">
    <source>
        <dbReference type="ARBA" id="ARBA00023002"/>
    </source>
</evidence>
<dbReference type="Pfam" id="PF13738">
    <property type="entry name" value="Pyr_redox_3"/>
    <property type="match status" value="1"/>
</dbReference>
<feature type="region of interest" description="Disordered" evidence="2">
    <location>
        <begin position="17"/>
        <end position="36"/>
    </location>
</feature>
<evidence type="ECO:0000313" key="3">
    <source>
        <dbReference type="EMBL" id="SIR59463.1"/>
    </source>
</evidence>
<reference evidence="3 4" key="1">
    <citation type="submission" date="2017-01" db="EMBL/GenBank/DDBJ databases">
        <authorList>
            <person name="Varghese N."/>
            <person name="Submissions S."/>
        </authorList>
    </citation>
    <scope>NUCLEOTIDE SEQUENCE [LARGE SCALE GENOMIC DNA]</scope>
    <source>
        <strain evidence="3 4">ATCC 23464</strain>
    </source>
</reference>
<feature type="region of interest" description="Disordered" evidence="2">
    <location>
        <begin position="456"/>
        <end position="478"/>
    </location>
</feature>
<dbReference type="Gene3D" id="3.50.50.60">
    <property type="entry name" value="FAD/NAD(P)-binding domain"/>
    <property type="match status" value="1"/>
</dbReference>
<dbReference type="InterPro" id="IPR050982">
    <property type="entry name" value="Auxin_biosynth/cation_transpt"/>
</dbReference>
<dbReference type="SUPFAM" id="SSF51905">
    <property type="entry name" value="FAD/NAD(P)-binding domain"/>
    <property type="match status" value="1"/>
</dbReference>
<dbReference type="PANTHER" id="PTHR43539:SF78">
    <property type="entry name" value="FLAVIN-CONTAINING MONOOXYGENASE"/>
    <property type="match status" value="1"/>
</dbReference>
<dbReference type="PANTHER" id="PTHR43539">
    <property type="entry name" value="FLAVIN-BINDING MONOOXYGENASE-LIKE PROTEIN (AFU_ORTHOLOGUE AFUA_4G09220)"/>
    <property type="match status" value="1"/>
</dbReference>
<gene>
    <name evidence="3" type="ORF">SAMN05421578_12146</name>
</gene>
<proteinExistence type="predicted"/>
<keyword evidence="4" id="KW-1185">Reference proteome</keyword>
<protein>
    <submittedName>
        <fullName evidence="3">Thioredoxin reductase</fullName>
    </submittedName>
</protein>
<dbReference type="InterPro" id="IPR036188">
    <property type="entry name" value="FAD/NAD-bd_sf"/>
</dbReference>
<dbReference type="RefSeq" id="WP_068587461.1">
    <property type="nucleotide sequence ID" value="NZ_FTNK01000021.1"/>
</dbReference>
<evidence type="ECO:0000313" key="4">
    <source>
        <dbReference type="Proteomes" id="UP000186666"/>
    </source>
</evidence>
<name>A0ABY1KCE4_9BACL</name>
<dbReference type="PRINTS" id="PR00368">
    <property type="entry name" value="FADPNR"/>
</dbReference>
<feature type="compositionally biased region" description="Polar residues" evidence="2">
    <location>
        <begin position="25"/>
        <end position="36"/>
    </location>
</feature>
<accession>A0ABY1KCE4</accession>